<feature type="repeat" description="RCC1" evidence="2">
    <location>
        <begin position="355"/>
        <end position="421"/>
    </location>
</feature>
<dbReference type="SUPFAM" id="SSF50985">
    <property type="entry name" value="RCC1/BLIP-II"/>
    <property type="match status" value="2"/>
</dbReference>
<feature type="repeat" description="RCC1" evidence="2">
    <location>
        <begin position="53"/>
        <end position="104"/>
    </location>
</feature>
<dbReference type="STRING" id="670386.D3B5Y6"/>
<name>D3B5Y6_HETP5</name>
<feature type="domain" description="BTB" evidence="4">
    <location>
        <begin position="632"/>
        <end position="701"/>
    </location>
</feature>
<dbReference type="RefSeq" id="XP_020435401.1">
    <property type="nucleotide sequence ID" value="XM_020574987.1"/>
</dbReference>
<reference evidence="5 6" key="1">
    <citation type="journal article" date="2011" name="Genome Res.">
        <title>Phylogeny-wide analysis of social amoeba genomes highlights ancient origins for complex intercellular communication.</title>
        <authorList>
            <person name="Heidel A.J."/>
            <person name="Lawal H.M."/>
            <person name="Felder M."/>
            <person name="Schilde C."/>
            <person name="Helps N.R."/>
            <person name="Tunggal B."/>
            <person name="Rivero F."/>
            <person name="John U."/>
            <person name="Schleicher M."/>
            <person name="Eichinger L."/>
            <person name="Platzer M."/>
            <person name="Noegel A.A."/>
            <person name="Schaap P."/>
            <person name="Gloeckner G."/>
        </authorList>
    </citation>
    <scope>NUCLEOTIDE SEQUENCE [LARGE SCALE GENOMIC DNA]</scope>
    <source>
        <strain evidence="6">ATCC 26659 / Pp 5 / PN500</strain>
    </source>
</reference>
<dbReference type="Pfam" id="PF25390">
    <property type="entry name" value="WD40_RLD"/>
    <property type="match status" value="1"/>
</dbReference>
<gene>
    <name evidence="5" type="ORF">PPL_04074</name>
</gene>
<dbReference type="PANTHER" id="PTHR22870">
    <property type="entry name" value="REGULATOR OF CHROMOSOME CONDENSATION"/>
    <property type="match status" value="1"/>
</dbReference>
<dbReference type="CDD" id="cd18186">
    <property type="entry name" value="BTB_POZ_ZBTB_KLHL-like"/>
    <property type="match status" value="1"/>
</dbReference>
<dbReference type="InterPro" id="IPR051210">
    <property type="entry name" value="Ub_ligase/GEF_domain"/>
</dbReference>
<dbReference type="PROSITE" id="PS00626">
    <property type="entry name" value="RCC1_2"/>
    <property type="match status" value="2"/>
</dbReference>
<evidence type="ECO:0000313" key="5">
    <source>
        <dbReference type="EMBL" id="EFA83284.1"/>
    </source>
</evidence>
<keyword evidence="1" id="KW-0677">Repeat</keyword>
<dbReference type="InterPro" id="IPR011333">
    <property type="entry name" value="SKP1/BTB/POZ_sf"/>
</dbReference>
<sequence>MSVISFGVGKQGQLGLDVNKDQLDPAVIQLLKGKRIKQIACGEAHSLAVTEFGDVYSWGRGKEGELGHPQKAMTAPPALIKALEHERIVKVACGNYHSLALTDTGKVYQWGQLHEIDATKSGVKSQGGLVEMTGIKSFASKVADHSLSMYLNGEKAAYDEESASSSVLQDNPTANGLVTDDQEEEEEFLPEAIVDTQQEQQPEKSGSKVGEIVDKNQMTPVLVDFGSKSIKIVDISAGWAYSAAVTSTGNVYTWGFNEKGQLGLGDRWYHGNPRVIRSLSNKSIVNIACGRQHMAAISKSGDLYTWGLGVFGQLGHGKLKSLLHPKKVLYFEQQQKKIVQVATGANFTMAVSENGELFSFGHGEYGQLGATEDTQYMDWNNNGDRDDHLKYSLPKQVKALESVKVRKVACGHLHTIAVTTDNDVYTWGWGSSGCLGFGDRKFQLVPQRVPSLSGEEISSVSGGEKHTLIVRSSDTTTFAFDYKQLVNDQKTGDIAFLVQNKYVYAHKLFIRSRCPKLYGSILFSDRFCKNKLEYIDEDGHMEQEGAVKKAVVEIAKVKYQIWVSFMTYLYTDHLVIAPHLRKELSDVAAAWGVSRLVSLCHRYNYKLRLTDKIPPSSFSTDITEHIDSFDFSDIHFEVANKEFIPSHKLILGARNHYFKTMFECGFREKDQLNFNIGNDIEKESFKLMIEYIYGNNEAVVNQENAVELLCLSDRFMVEDLKLVAESFLESMVRESIQPILTTIKPSSPIQKDQGNSSEQTSPDSAKENISEDAIISFENICLLLQVSDKFLAKRLKRFCMETIAHLISTKQMTFFFDILKKVRYESPQLIRELDHFASLNTTLSANQLISLIR</sequence>
<dbReference type="Gene3D" id="3.30.710.10">
    <property type="entry name" value="Potassium Channel Kv1.1, Chain A"/>
    <property type="match status" value="2"/>
</dbReference>
<dbReference type="PANTHER" id="PTHR22870:SF388">
    <property type="entry name" value="CLARET, ISOFORM A"/>
    <property type="match status" value="1"/>
</dbReference>
<dbReference type="PROSITE" id="PS50097">
    <property type="entry name" value="BTB"/>
    <property type="match status" value="2"/>
</dbReference>
<feature type="repeat" description="RCC1" evidence="2">
    <location>
        <begin position="301"/>
        <end position="354"/>
    </location>
</feature>
<dbReference type="OMA" id="FKTMFEC"/>
<evidence type="ECO:0000256" key="1">
    <source>
        <dbReference type="ARBA" id="ARBA00022737"/>
    </source>
</evidence>
<dbReference type="Pfam" id="PF00415">
    <property type="entry name" value="RCC1"/>
    <property type="match status" value="2"/>
</dbReference>
<feature type="repeat" description="RCC1" evidence="2">
    <location>
        <begin position="422"/>
        <end position="473"/>
    </location>
</feature>
<feature type="region of interest" description="Disordered" evidence="3">
    <location>
        <begin position="745"/>
        <end position="765"/>
    </location>
</feature>
<comment type="caution">
    <text evidence="5">The sequence shown here is derived from an EMBL/GenBank/DDBJ whole genome shotgun (WGS) entry which is preliminary data.</text>
</comment>
<keyword evidence="6" id="KW-1185">Reference proteome</keyword>
<feature type="compositionally biased region" description="Polar residues" evidence="3">
    <location>
        <begin position="745"/>
        <end position="763"/>
    </location>
</feature>
<dbReference type="SUPFAM" id="SSF54695">
    <property type="entry name" value="POZ domain"/>
    <property type="match status" value="2"/>
</dbReference>
<dbReference type="InterPro" id="IPR000408">
    <property type="entry name" value="Reg_chr_condens"/>
</dbReference>
<dbReference type="PRINTS" id="PR00633">
    <property type="entry name" value="RCCNDNSATION"/>
</dbReference>
<dbReference type="SMART" id="SM00225">
    <property type="entry name" value="BTB"/>
    <property type="match status" value="2"/>
</dbReference>
<protein>
    <submittedName>
        <fullName evidence="5">Regulator of chromosome condensation domain-containing protein</fullName>
    </submittedName>
</protein>
<dbReference type="InterPro" id="IPR009091">
    <property type="entry name" value="RCC1/BLIP-II"/>
</dbReference>
<dbReference type="GeneID" id="31359561"/>
<feature type="repeat" description="RCC1" evidence="2">
    <location>
        <begin position="1"/>
        <end position="52"/>
    </location>
</feature>
<dbReference type="FunCoup" id="D3B5Y6">
    <property type="interactions" value="30"/>
</dbReference>
<evidence type="ECO:0000259" key="4">
    <source>
        <dbReference type="PROSITE" id="PS50097"/>
    </source>
</evidence>
<proteinExistence type="predicted"/>
<dbReference type="InterPro" id="IPR058923">
    <property type="entry name" value="RCC1-like_dom"/>
</dbReference>
<dbReference type="Proteomes" id="UP000001396">
    <property type="component" value="Unassembled WGS sequence"/>
</dbReference>
<dbReference type="EMBL" id="ADBJ01000017">
    <property type="protein sequence ID" value="EFA83284.1"/>
    <property type="molecule type" value="Genomic_DNA"/>
</dbReference>
<dbReference type="Pfam" id="PF00651">
    <property type="entry name" value="BTB"/>
    <property type="match status" value="2"/>
</dbReference>
<dbReference type="InterPro" id="IPR000210">
    <property type="entry name" value="BTB/POZ_dom"/>
</dbReference>
<dbReference type="Gene3D" id="2.130.10.30">
    <property type="entry name" value="Regulator of chromosome condensation 1/beta-lactamase-inhibitor protein II"/>
    <property type="match status" value="3"/>
</dbReference>
<evidence type="ECO:0000256" key="2">
    <source>
        <dbReference type="PROSITE-ProRule" id="PRU00235"/>
    </source>
</evidence>
<dbReference type="PROSITE" id="PS50012">
    <property type="entry name" value="RCC1_3"/>
    <property type="match status" value="6"/>
</dbReference>
<organism evidence="5 6">
    <name type="scientific">Heterostelium pallidum (strain ATCC 26659 / Pp 5 / PN500)</name>
    <name type="common">Cellular slime mold</name>
    <name type="synonym">Polysphondylium pallidum</name>
    <dbReference type="NCBI Taxonomy" id="670386"/>
    <lineage>
        <taxon>Eukaryota</taxon>
        <taxon>Amoebozoa</taxon>
        <taxon>Evosea</taxon>
        <taxon>Eumycetozoa</taxon>
        <taxon>Dictyostelia</taxon>
        <taxon>Acytosteliales</taxon>
        <taxon>Acytosteliaceae</taxon>
        <taxon>Heterostelium</taxon>
    </lineage>
</organism>
<feature type="domain" description="BTB" evidence="4">
    <location>
        <begin position="492"/>
        <end position="578"/>
    </location>
</feature>
<dbReference type="InParanoid" id="D3B5Y6"/>
<dbReference type="AlphaFoldDB" id="D3B5Y6"/>
<evidence type="ECO:0000313" key="6">
    <source>
        <dbReference type="Proteomes" id="UP000001396"/>
    </source>
</evidence>
<feature type="repeat" description="RCC1" evidence="2">
    <location>
        <begin position="249"/>
        <end position="300"/>
    </location>
</feature>
<evidence type="ECO:0000256" key="3">
    <source>
        <dbReference type="SAM" id="MobiDB-lite"/>
    </source>
</evidence>
<accession>D3B5Y6</accession>